<organism evidence="1 2">
    <name type="scientific">Kluyvera sichuanensis</name>
    <dbReference type="NCBI Taxonomy" id="2725494"/>
    <lineage>
        <taxon>Bacteria</taxon>
        <taxon>Pseudomonadati</taxon>
        <taxon>Pseudomonadota</taxon>
        <taxon>Gammaproteobacteria</taxon>
        <taxon>Enterobacterales</taxon>
        <taxon>Enterobacteriaceae</taxon>
        <taxon>Kluyvera</taxon>
    </lineage>
</organism>
<evidence type="ECO:0000313" key="1">
    <source>
        <dbReference type="EMBL" id="MBC1185368.1"/>
    </source>
</evidence>
<dbReference type="EMBL" id="JABBJF010000004">
    <property type="protein sequence ID" value="MBC1185368.1"/>
    <property type="molecule type" value="Genomic_DNA"/>
</dbReference>
<gene>
    <name evidence="1" type="ORF">HII27_06520</name>
</gene>
<dbReference type="Proteomes" id="UP000607331">
    <property type="component" value="Unassembled WGS sequence"/>
</dbReference>
<proteinExistence type="predicted"/>
<keyword evidence="2" id="KW-1185">Reference proteome</keyword>
<sequence>MHTSTLFIDGHKARVKYDPIIEMFRGEFLNTDRRATFIAGDAKELTIAARDAFDCYCNNCRATGVKPFDKKKRLPGISSLLSRIIH</sequence>
<dbReference type="RefSeq" id="WP_185667135.1">
    <property type="nucleotide sequence ID" value="NZ_JABBJF010000004.1"/>
</dbReference>
<accession>A0ABR6RQH0</accession>
<comment type="caution">
    <text evidence="1">The sequence shown here is derived from an EMBL/GenBank/DDBJ whole genome shotgun (WGS) entry which is preliminary data.</text>
</comment>
<evidence type="ECO:0000313" key="2">
    <source>
        <dbReference type="Proteomes" id="UP000607331"/>
    </source>
</evidence>
<protein>
    <submittedName>
        <fullName evidence="1">Type II toxin-antitoxin system HicB family antitoxin</fullName>
    </submittedName>
</protein>
<name>A0ABR6RQH0_9ENTR</name>
<reference evidence="1 2" key="1">
    <citation type="submission" date="2020-04" db="EMBL/GenBank/DDBJ databases">
        <title>The draft genome of Kluyvera sichuanensis strain SCKS090646.</title>
        <authorList>
            <person name="Wei L."/>
            <person name="Liu L."/>
            <person name="Feng Y."/>
            <person name="Zong Z."/>
        </authorList>
    </citation>
    <scope>NUCLEOTIDE SEQUENCE [LARGE SCALE GENOMIC DNA]</scope>
    <source>
        <strain evidence="1 2">090646</strain>
    </source>
</reference>